<dbReference type="Gene3D" id="3.30.750.200">
    <property type="match status" value="1"/>
</dbReference>
<evidence type="ECO:0000259" key="2">
    <source>
        <dbReference type="SMART" id="SM00729"/>
    </source>
</evidence>
<dbReference type="InterPro" id="IPR034505">
    <property type="entry name" value="Coproporphyrinogen-III_oxidase"/>
</dbReference>
<dbReference type="InterPro" id="IPR007197">
    <property type="entry name" value="rSAM"/>
</dbReference>
<dbReference type="PANTHER" id="PTHR13932:SF6">
    <property type="entry name" value="OXYGEN-INDEPENDENT COPROPORPHYRINOGEN III OXIDASE"/>
    <property type="match status" value="1"/>
</dbReference>
<keyword evidence="4" id="KW-1185">Reference proteome</keyword>
<dbReference type="Pfam" id="PF04055">
    <property type="entry name" value="Radical_SAM"/>
    <property type="match status" value="1"/>
</dbReference>
<accession>A0ABT1MML0</accession>
<sequence>MSVGRLHLGGGTPTILSADRIDRLAGWLEQSFTLAPGHEVSVEIDPCDCDTARLDALVRMGLSRVSVGVQDFDPLVQKAIGRLQSLEVTHSLVGNARMRGISSINVDLVYGLPFQTEDTMRRTLDHIVAMRPERLALFGYAHVPWMAQRQRLISENDLPDPEARLHLAAVARNVLVAEGYEEVGIDHFALPEDELAIAASQGTLRRNFQGYTTDDARALIGLGPSAISSFAQGTAQNVAATGEWQRRTAAGQLATARGHRSSPLDKVAASVIERLMCDGRIDLKSVAIRHDIDIEYLKRRARTAIDELPGIGSLDENMLRSGSRETVRILAAYFDPGFAHHEGAYSQAS</sequence>
<dbReference type="SUPFAM" id="SSF102114">
    <property type="entry name" value="Radical SAM enzymes"/>
    <property type="match status" value="1"/>
</dbReference>
<protein>
    <submittedName>
        <fullName evidence="3">Radical SAM protein</fullName>
    </submittedName>
</protein>
<evidence type="ECO:0000313" key="3">
    <source>
        <dbReference type="EMBL" id="MCQ0969523.1"/>
    </source>
</evidence>
<dbReference type="Proteomes" id="UP001203945">
    <property type="component" value="Unassembled WGS sequence"/>
</dbReference>
<dbReference type="Gene3D" id="1.10.10.920">
    <property type="match status" value="1"/>
</dbReference>
<organism evidence="3 4">
    <name type="scientific">Paracoccus albicereus</name>
    <dbReference type="NCBI Taxonomy" id="2922394"/>
    <lineage>
        <taxon>Bacteria</taxon>
        <taxon>Pseudomonadati</taxon>
        <taxon>Pseudomonadota</taxon>
        <taxon>Alphaproteobacteria</taxon>
        <taxon>Rhodobacterales</taxon>
        <taxon>Paracoccaceae</taxon>
        <taxon>Paracoccus</taxon>
    </lineage>
</organism>
<dbReference type="EMBL" id="JAKZEU010000002">
    <property type="protein sequence ID" value="MCQ0969523.1"/>
    <property type="molecule type" value="Genomic_DNA"/>
</dbReference>
<dbReference type="PANTHER" id="PTHR13932">
    <property type="entry name" value="COPROPORPHYRINIGEN III OXIDASE"/>
    <property type="match status" value="1"/>
</dbReference>
<keyword evidence="1" id="KW-0560">Oxidoreductase</keyword>
<evidence type="ECO:0000313" key="4">
    <source>
        <dbReference type="Proteomes" id="UP001203945"/>
    </source>
</evidence>
<feature type="domain" description="Elp3/MiaA/NifB-like radical SAM core" evidence="2">
    <location>
        <begin position="2"/>
        <end position="170"/>
    </location>
</feature>
<evidence type="ECO:0000256" key="1">
    <source>
        <dbReference type="ARBA" id="ARBA00023002"/>
    </source>
</evidence>
<reference evidence="3 4" key="1">
    <citation type="submission" date="2022-03" db="EMBL/GenBank/DDBJ databases">
        <authorList>
            <person name="He Y."/>
        </authorList>
    </citation>
    <scope>NUCLEOTIDE SEQUENCE [LARGE SCALE GENOMIC DNA]</scope>
    <source>
        <strain evidence="3 4">TK19116</strain>
    </source>
</reference>
<dbReference type="CDD" id="cd01335">
    <property type="entry name" value="Radical_SAM"/>
    <property type="match status" value="1"/>
</dbReference>
<dbReference type="InterPro" id="IPR058240">
    <property type="entry name" value="rSAM_sf"/>
</dbReference>
<comment type="caution">
    <text evidence="3">The sequence shown here is derived from an EMBL/GenBank/DDBJ whole genome shotgun (WGS) entry which is preliminary data.</text>
</comment>
<proteinExistence type="predicted"/>
<dbReference type="InterPro" id="IPR006638">
    <property type="entry name" value="Elp3/MiaA/NifB-like_rSAM"/>
</dbReference>
<name>A0ABT1MML0_9RHOB</name>
<dbReference type="SMART" id="SM00729">
    <property type="entry name" value="Elp3"/>
    <property type="match status" value="1"/>
</dbReference>
<gene>
    <name evidence="3" type="ORF">MLD63_03610</name>
</gene>